<feature type="domain" description="Calpain catalytic" evidence="2">
    <location>
        <begin position="64"/>
        <end position="390"/>
    </location>
</feature>
<organism evidence="3 4">
    <name type="scientific">Marasmius tenuissimus</name>
    <dbReference type="NCBI Taxonomy" id="585030"/>
    <lineage>
        <taxon>Eukaryota</taxon>
        <taxon>Fungi</taxon>
        <taxon>Dikarya</taxon>
        <taxon>Basidiomycota</taxon>
        <taxon>Agaricomycotina</taxon>
        <taxon>Agaricomycetes</taxon>
        <taxon>Agaricomycetidae</taxon>
        <taxon>Agaricales</taxon>
        <taxon>Marasmiineae</taxon>
        <taxon>Marasmiaceae</taxon>
        <taxon>Marasmius</taxon>
    </lineage>
</organism>
<dbReference type="Proteomes" id="UP001437256">
    <property type="component" value="Unassembled WGS sequence"/>
</dbReference>
<evidence type="ECO:0000259" key="2">
    <source>
        <dbReference type="PROSITE" id="PS50203"/>
    </source>
</evidence>
<name>A0ABR2ZPC6_9AGAR</name>
<dbReference type="InterPro" id="IPR022684">
    <property type="entry name" value="Calpain_cysteine_protease"/>
</dbReference>
<comment type="caution">
    <text evidence="3">The sequence shown here is derived from an EMBL/GenBank/DDBJ whole genome shotgun (WGS) entry which is preliminary data.</text>
</comment>
<feature type="active site" evidence="1">
    <location>
        <position position="311"/>
    </location>
</feature>
<dbReference type="Pfam" id="PF00648">
    <property type="entry name" value="Peptidase_C2"/>
    <property type="match status" value="1"/>
</dbReference>
<dbReference type="SUPFAM" id="SSF54001">
    <property type="entry name" value="Cysteine proteinases"/>
    <property type="match status" value="1"/>
</dbReference>
<dbReference type="Gene3D" id="3.90.70.10">
    <property type="entry name" value="Cysteine proteinases"/>
    <property type="match status" value="1"/>
</dbReference>
<dbReference type="PROSITE" id="PS50203">
    <property type="entry name" value="CALPAIN_CAT"/>
    <property type="match status" value="1"/>
</dbReference>
<proteinExistence type="predicted"/>
<evidence type="ECO:0000313" key="3">
    <source>
        <dbReference type="EMBL" id="KAL0063512.1"/>
    </source>
</evidence>
<gene>
    <name evidence="3" type="ORF">AAF712_009609</name>
</gene>
<dbReference type="SMART" id="SM00230">
    <property type="entry name" value="CysPc"/>
    <property type="match status" value="1"/>
</dbReference>
<reference evidence="3 4" key="1">
    <citation type="submission" date="2024-05" db="EMBL/GenBank/DDBJ databases">
        <title>A draft genome resource for the thread blight pathogen Marasmius tenuissimus strain MS-2.</title>
        <authorList>
            <person name="Yulfo-Soto G.E."/>
            <person name="Baruah I.K."/>
            <person name="Amoako-Attah I."/>
            <person name="Bukari Y."/>
            <person name="Meinhardt L.W."/>
            <person name="Bailey B.A."/>
            <person name="Cohen S.P."/>
        </authorList>
    </citation>
    <scope>NUCLEOTIDE SEQUENCE [LARGE SCALE GENOMIC DNA]</scope>
    <source>
        <strain evidence="3 4">MS-2</strain>
    </source>
</reference>
<protein>
    <recommendedName>
        <fullName evidence="2">Calpain catalytic domain-containing protein</fullName>
    </recommendedName>
</protein>
<evidence type="ECO:0000313" key="4">
    <source>
        <dbReference type="Proteomes" id="UP001437256"/>
    </source>
</evidence>
<dbReference type="InterPro" id="IPR001300">
    <property type="entry name" value="Peptidase_C2_calpain_cat"/>
</dbReference>
<evidence type="ECO:0000256" key="1">
    <source>
        <dbReference type="PROSITE-ProRule" id="PRU00239"/>
    </source>
</evidence>
<sequence length="715" mass="81305">MSSPHPISYNAAMANSPAHSDPPLYGQSFENAGVFVTQELDRATEECRRKVSRIARECKEQNRRFRDHDFDLETDRERCLSGLSTTTNYAPSDVQRVTQIFENPQFFIPNASYNDIVQGALGDCYFIAALALIRTAGGLAYRFCVARDEEIGVYGFIFFRDTSWVTVIIDDLLYTHIPKYEELTSAEKQIYHLDKERYNESARKSGKGLYFAGSGTHGETWVPLIEKAYAKLHGSYAALYGGAVGEAVEDMTGGVSAFVPTKDILDPEAFWNNELLKANIDRMFGCVFRSLDRTRRGEDSSPNLQGLFGDHCYSVLRAVEHRGKRFVIIRNPWGMSLWNGPWSDGSKEWTPEWLEALPKFNYSFGDNGEFIMEYKDFLECWDVVEKTRLFDSSWVMSSHWLHVKTRPFPSACSYGDVSFSFALAEPSPVVIVLSQITDRYFTEISGRYQWTFHFVLFRKGEKDYIAQSSHSRLYARSVNLEASLWSGEYVVHVRLDRTVYRTEARTLLSIYRIDGYYEATLPSWDKRTLARTLTERATSQSIVFNFDISSEKLNLPTSLDILAGQDIAELEAKAYVHIQAQKSARDAALKNAREHEEKAKVERRAKNWFIFSFFWRLISYLRSKNLEIALMLIGLDWLLHLLPNPPKVADVLTPAPPLVIPAPSKDVYPLSDEDSVFLGLKVYSQAQAPVVAISGQLRHQTDIDLSPALALPSSS</sequence>
<feature type="active site" evidence="1">
    <location>
        <position position="331"/>
    </location>
</feature>
<keyword evidence="1" id="KW-0378">Hydrolase</keyword>
<accession>A0ABR2ZPC6</accession>
<feature type="active site" evidence="1">
    <location>
        <position position="124"/>
    </location>
</feature>
<dbReference type="CDD" id="cd00044">
    <property type="entry name" value="CysPc"/>
    <property type="match status" value="1"/>
</dbReference>
<dbReference type="PANTHER" id="PTHR10183">
    <property type="entry name" value="CALPAIN"/>
    <property type="match status" value="1"/>
</dbReference>
<keyword evidence="1" id="KW-0645">Protease</keyword>
<keyword evidence="1" id="KW-0788">Thiol protease</keyword>
<dbReference type="InterPro" id="IPR038765">
    <property type="entry name" value="Papain-like_cys_pep_sf"/>
</dbReference>
<dbReference type="EMBL" id="JBBXMP010000080">
    <property type="protein sequence ID" value="KAL0063512.1"/>
    <property type="molecule type" value="Genomic_DNA"/>
</dbReference>
<keyword evidence="4" id="KW-1185">Reference proteome</keyword>
<dbReference type="PRINTS" id="PR00704">
    <property type="entry name" value="CALPAIN"/>
</dbReference>
<dbReference type="PANTHER" id="PTHR10183:SF425">
    <property type="entry name" value="CALPAIN-5"/>
    <property type="match status" value="1"/>
</dbReference>